<dbReference type="GO" id="GO:0000155">
    <property type="term" value="F:phosphorelay sensor kinase activity"/>
    <property type="evidence" value="ECO:0007669"/>
    <property type="project" value="InterPro"/>
</dbReference>
<evidence type="ECO:0000313" key="14">
    <source>
        <dbReference type="Proteomes" id="UP000609172"/>
    </source>
</evidence>
<feature type="chain" id="PRO_5037696263" description="histidine kinase" evidence="9">
    <location>
        <begin position="25"/>
        <end position="1217"/>
    </location>
</feature>
<reference evidence="13" key="1">
    <citation type="submission" date="2020-12" db="EMBL/GenBank/DDBJ databases">
        <title>Bacterial novel species Flavobacterium sp. SE-1-e isolated from soil.</title>
        <authorList>
            <person name="Jung H.-Y."/>
        </authorList>
    </citation>
    <scope>NUCLEOTIDE SEQUENCE</scope>
    <source>
        <strain evidence="13">SE-1-e</strain>
    </source>
</reference>
<feature type="domain" description="HTH araC/xylS-type" evidence="10">
    <location>
        <begin position="1119"/>
        <end position="1217"/>
    </location>
</feature>
<keyword evidence="5" id="KW-0238">DNA-binding</keyword>
<keyword evidence="9" id="KW-0732">Signal</keyword>
<evidence type="ECO:0000259" key="11">
    <source>
        <dbReference type="PROSITE" id="PS50109"/>
    </source>
</evidence>
<dbReference type="SMART" id="SM00342">
    <property type="entry name" value="HTH_ARAC"/>
    <property type="match status" value="1"/>
</dbReference>
<dbReference type="InterPro" id="IPR036890">
    <property type="entry name" value="HATPase_C_sf"/>
</dbReference>
<dbReference type="SUPFAM" id="SSF55874">
    <property type="entry name" value="ATPase domain of HSP90 chaperone/DNA topoisomerase II/histidine kinase"/>
    <property type="match status" value="1"/>
</dbReference>
<dbReference type="Gene3D" id="3.30.565.10">
    <property type="entry name" value="Histidine kinase-like ATPase, C-terminal domain"/>
    <property type="match status" value="1"/>
</dbReference>
<dbReference type="InterPro" id="IPR003661">
    <property type="entry name" value="HisK_dim/P_dom"/>
</dbReference>
<dbReference type="SMART" id="SM00387">
    <property type="entry name" value="HATPase_c"/>
    <property type="match status" value="1"/>
</dbReference>
<dbReference type="SUPFAM" id="SSF63829">
    <property type="entry name" value="Calcium-dependent phosphotriesterase"/>
    <property type="match status" value="2"/>
</dbReference>
<dbReference type="SUPFAM" id="SSF52172">
    <property type="entry name" value="CheY-like"/>
    <property type="match status" value="1"/>
</dbReference>
<evidence type="ECO:0000256" key="8">
    <source>
        <dbReference type="SAM" id="Phobius"/>
    </source>
</evidence>
<protein>
    <recommendedName>
        <fullName evidence="2">histidine kinase</fullName>
        <ecNumber evidence="2">2.7.13.3</ecNumber>
    </recommendedName>
</protein>
<dbReference type="InterPro" id="IPR009057">
    <property type="entry name" value="Homeodomain-like_sf"/>
</dbReference>
<keyword evidence="6" id="KW-0804">Transcription</keyword>
<keyword evidence="4" id="KW-0805">Transcription regulation</keyword>
<evidence type="ECO:0000256" key="9">
    <source>
        <dbReference type="SAM" id="SignalP"/>
    </source>
</evidence>
<dbReference type="Pfam" id="PF00512">
    <property type="entry name" value="HisKA"/>
    <property type="match status" value="1"/>
</dbReference>
<dbReference type="PRINTS" id="PR00344">
    <property type="entry name" value="BCTRLSENSOR"/>
</dbReference>
<dbReference type="PANTHER" id="PTHR43547:SF2">
    <property type="entry name" value="HYBRID SIGNAL TRANSDUCTION HISTIDINE KINASE C"/>
    <property type="match status" value="1"/>
</dbReference>
<dbReference type="InterPro" id="IPR011006">
    <property type="entry name" value="CheY-like_superfamily"/>
</dbReference>
<dbReference type="GO" id="GO:0043565">
    <property type="term" value="F:sequence-specific DNA binding"/>
    <property type="evidence" value="ECO:0007669"/>
    <property type="project" value="InterPro"/>
</dbReference>
<gene>
    <name evidence="13" type="ORF">I5M07_08745</name>
</gene>
<proteinExistence type="predicted"/>
<keyword evidence="14" id="KW-1185">Reference proteome</keyword>
<dbReference type="CDD" id="cd00082">
    <property type="entry name" value="HisKA"/>
    <property type="match status" value="1"/>
</dbReference>
<dbReference type="InterPro" id="IPR018062">
    <property type="entry name" value="HTH_AraC-typ_CS"/>
</dbReference>
<evidence type="ECO:0000256" key="3">
    <source>
        <dbReference type="ARBA" id="ARBA00022553"/>
    </source>
</evidence>
<keyword evidence="3 7" id="KW-0597">Phosphoprotein</keyword>
<dbReference type="InterPro" id="IPR018060">
    <property type="entry name" value="HTH_AraC"/>
</dbReference>
<dbReference type="InterPro" id="IPR015943">
    <property type="entry name" value="WD40/YVTN_repeat-like_dom_sf"/>
</dbReference>
<evidence type="ECO:0000256" key="7">
    <source>
        <dbReference type="PROSITE-ProRule" id="PRU00169"/>
    </source>
</evidence>
<dbReference type="InterPro" id="IPR013783">
    <property type="entry name" value="Ig-like_fold"/>
</dbReference>
<dbReference type="SMART" id="SM00388">
    <property type="entry name" value="HisKA"/>
    <property type="match status" value="1"/>
</dbReference>
<keyword evidence="8" id="KW-0472">Membrane</keyword>
<dbReference type="SUPFAM" id="SSF47384">
    <property type="entry name" value="Homodimeric domain of signal transducing histidine kinase"/>
    <property type="match status" value="1"/>
</dbReference>
<dbReference type="Pfam" id="PF07495">
    <property type="entry name" value="Y_Y_Y"/>
    <property type="match status" value="1"/>
</dbReference>
<feature type="signal peptide" evidence="9">
    <location>
        <begin position="1"/>
        <end position="24"/>
    </location>
</feature>
<evidence type="ECO:0000256" key="4">
    <source>
        <dbReference type="ARBA" id="ARBA00023015"/>
    </source>
</evidence>
<dbReference type="Gene3D" id="2.130.10.10">
    <property type="entry name" value="YVTN repeat-like/Quinoprotein amine dehydrogenase"/>
    <property type="match status" value="3"/>
</dbReference>
<dbReference type="GO" id="GO:0003700">
    <property type="term" value="F:DNA-binding transcription factor activity"/>
    <property type="evidence" value="ECO:0007669"/>
    <property type="project" value="InterPro"/>
</dbReference>
<dbReference type="PROSITE" id="PS50110">
    <property type="entry name" value="RESPONSE_REGULATORY"/>
    <property type="match status" value="1"/>
</dbReference>
<dbReference type="Gene3D" id="2.60.40.10">
    <property type="entry name" value="Immunoglobulins"/>
    <property type="match status" value="1"/>
</dbReference>
<dbReference type="InterPro" id="IPR004358">
    <property type="entry name" value="Sig_transdc_His_kin-like_C"/>
</dbReference>
<dbReference type="Pfam" id="PF02518">
    <property type="entry name" value="HATPase_c"/>
    <property type="match status" value="1"/>
</dbReference>
<evidence type="ECO:0000256" key="5">
    <source>
        <dbReference type="ARBA" id="ARBA00023125"/>
    </source>
</evidence>
<dbReference type="Gene3D" id="1.10.287.130">
    <property type="match status" value="1"/>
</dbReference>
<dbReference type="Gene3D" id="1.10.10.60">
    <property type="entry name" value="Homeodomain-like"/>
    <property type="match status" value="1"/>
</dbReference>
<dbReference type="Pfam" id="PF07494">
    <property type="entry name" value="Reg_prop"/>
    <property type="match status" value="1"/>
</dbReference>
<name>A0A934PKN1_9FLAO</name>
<dbReference type="Proteomes" id="UP000609172">
    <property type="component" value="Unassembled WGS sequence"/>
</dbReference>
<comment type="caution">
    <text evidence="13">The sequence shown here is derived from an EMBL/GenBank/DDBJ whole genome shotgun (WGS) entry which is preliminary data.</text>
</comment>
<sequence>MRKKIVIFLISCFVCILYGSQLQAQNLFFEKITGQEIDPSTSIHGIAKDAVGFIWFGSWNGVYRYDGKTFDYFYHNPNDPNSLPNNRIRNIVSDAKFGLWFLTFDKKYSRYHYDTQFFSVVPKSQVPKLIIAKLDANSNVLNHDKIIKGKRYFLSGHLLTSLDLSTKKSIHYTANINLPGYLLDDYITTFFIDDEQLIWIGTRSGDIYKANPNRNPFTLHYSYVSKTETTKLATVRAILKVANQTWLGTDEGVLIYNNYGSLDAHHPFYRSNSQMKQVRTLVQDPNGAIWIGGVNGLECYDLKSNSTRAIINKNQAPNLETWSVFAMEVYEKNTLWVGLYNGLARIQLSDFNITYFDLESVMNNRSVMAIVCDKQKLWLGTEGNGVIGLSLDSKLDLIQKKTNADFSESIQKQMTGKIVYALYRDQKGLLWVGTTEGLYTLNTQIKNSNFKTFPLHLTSQNPYISAITDDAEGNLWIAHKEGISKIEKLSGEVYNYQNKDKFGSWRFLERAFYKDTNQNRLYFGSKNGFVSFDPQRIKTSINKHRLVLKTLYVSNQKVVPNDTLWGKPILTQSLSDTKKIILDYENSSFTIELASFNYFDTQKEVFEYQLEGYDDNWITTTSPHLVFHKIPPGKYTLKIRDSSSPKTSAVTYLAIQIQSPWYAPWWFKLVAFLFLVALVYWIVRQILYRSKLQNQIQLERLNAEQQERIAKEKLAFFTNISHDLKTPLTLIVDPIKQLQRQDISVQDKKLYFDIIQRNLHYLTKLIHQLLDFRKSELGKLTFNPTTQDFTLFIQNGLANFQWIAQQREIALCLEIKDSPLFAVSDFDKVEQILLNVLSNALQYTPNGGQVMVSVQLKEANETIELLVEDNGIGIAAAQLTRIFEPFHNEGPQPFHGHSSGIGLSLTHSLVHFLGGTISIESIEAKGTKVRISLPFVAASKPEKTIVDSFEESEMTALELDEEISAKDKNQPTILIVEDNPDVQLYLQTELQKHYTVIQEYNGKKGLESALQHIPDLIISDVMMPEMQGTELCKAVKNNEKTCHIPLILLTAKAAEAHQIEGYELGANAYVMKPFSVMVLQAQIKSLLDNRNAILSRLSEILTIQKLQDESPTLDKLFLSKVVELIQFHMGKTDFNPEVLAQELQISPRQLYRKLKAVSGCTVHEFITKVKMEQAAEWLKNATWSIAEIAYKLGFSEPSNFSRTFSKHFGCSPSKYLK</sequence>
<dbReference type="EC" id="2.7.13.3" evidence="2"/>
<feature type="modified residue" description="4-aspartylphosphate" evidence="7">
    <location>
        <position position="1020"/>
    </location>
</feature>
<dbReference type="InterPro" id="IPR036097">
    <property type="entry name" value="HisK_dim/P_sf"/>
</dbReference>
<comment type="catalytic activity">
    <reaction evidence="1">
        <text>ATP + protein L-histidine = ADP + protein N-phospho-L-histidine.</text>
        <dbReference type="EC" id="2.7.13.3"/>
    </reaction>
</comment>
<dbReference type="PROSITE" id="PS50109">
    <property type="entry name" value="HIS_KIN"/>
    <property type="match status" value="1"/>
</dbReference>
<accession>A0A934PKN1</accession>
<organism evidence="13 14">
    <name type="scientific">Flavobacterium agrisoli</name>
    <dbReference type="NCBI Taxonomy" id="2793066"/>
    <lineage>
        <taxon>Bacteria</taxon>
        <taxon>Pseudomonadati</taxon>
        <taxon>Bacteroidota</taxon>
        <taxon>Flavobacteriia</taxon>
        <taxon>Flavobacteriales</taxon>
        <taxon>Flavobacteriaceae</taxon>
        <taxon>Flavobacterium</taxon>
    </lineage>
</organism>
<dbReference type="EMBL" id="JAEHFV010000003">
    <property type="protein sequence ID" value="MBK0369927.1"/>
    <property type="molecule type" value="Genomic_DNA"/>
</dbReference>
<dbReference type="InterPro" id="IPR003594">
    <property type="entry name" value="HATPase_dom"/>
</dbReference>
<dbReference type="InterPro" id="IPR001789">
    <property type="entry name" value="Sig_transdc_resp-reg_receiver"/>
</dbReference>
<dbReference type="InterPro" id="IPR005467">
    <property type="entry name" value="His_kinase_dom"/>
</dbReference>
<feature type="domain" description="Histidine kinase" evidence="11">
    <location>
        <begin position="719"/>
        <end position="937"/>
    </location>
</feature>
<dbReference type="SUPFAM" id="SSF46689">
    <property type="entry name" value="Homeodomain-like"/>
    <property type="match status" value="1"/>
</dbReference>
<dbReference type="Pfam" id="PF00072">
    <property type="entry name" value="Response_reg"/>
    <property type="match status" value="1"/>
</dbReference>
<keyword evidence="8" id="KW-0812">Transmembrane</keyword>
<dbReference type="PROSITE" id="PS01124">
    <property type="entry name" value="HTH_ARAC_FAMILY_2"/>
    <property type="match status" value="1"/>
</dbReference>
<dbReference type="InterPro" id="IPR011110">
    <property type="entry name" value="Reg_prop"/>
</dbReference>
<dbReference type="Gene3D" id="3.40.50.2300">
    <property type="match status" value="1"/>
</dbReference>
<evidence type="ECO:0000256" key="2">
    <source>
        <dbReference type="ARBA" id="ARBA00012438"/>
    </source>
</evidence>
<dbReference type="InterPro" id="IPR011123">
    <property type="entry name" value="Y_Y_Y"/>
</dbReference>
<dbReference type="PROSITE" id="PS00041">
    <property type="entry name" value="HTH_ARAC_FAMILY_1"/>
    <property type="match status" value="1"/>
</dbReference>
<evidence type="ECO:0000256" key="1">
    <source>
        <dbReference type="ARBA" id="ARBA00000085"/>
    </source>
</evidence>
<dbReference type="CDD" id="cd00075">
    <property type="entry name" value="HATPase"/>
    <property type="match status" value="1"/>
</dbReference>
<dbReference type="Pfam" id="PF12833">
    <property type="entry name" value="HTH_18"/>
    <property type="match status" value="1"/>
</dbReference>
<evidence type="ECO:0000313" key="13">
    <source>
        <dbReference type="EMBL" id="MBK0369927.1"/>
    </source>
</evidence>
<dbReference type="AlphaFoldDB" id="A0A934PKN1"/>
<evidence type="ECO:0000259" key="12">
    <source>
        <dbReference type="PROSITE" id="PS50110"/>
    </source>
</evidence>
<feature type="transmembrane region" description="Helical" evidence="8">
    <location>
        <begin position="665"/>
        <end position="683"/>
    </location>
</feature>
<keyword evidence="8" id="KW-1133">Transmembrane helix</keyword>
<feature type="domain" description="Response regulatory" evidence="12">
    <location>
        <begin position="972"/>
        <end position="1087"/>
    </location>
</feature>
<evidence type="ECO:0000259" key="10">
    <source>
        <dbReference type="PROSITE" id="PS01124"/>
    </source>
</evidence>
<evidence type="ECO:0000256" key="6">
    <source>
        <dbReference type="ARBA" id="ARBA00023163"/>
    </source>
</evidence>
<dbReference type="PANTHER" id="PTHR43547">
    <property type="entry name" value="TWO-COMPONENT HISTIDINE KINASE"/>
    <property type="match status" value="1"/>
</dbReference>
<dbReference type="RefSeq" id="WP_200105912.1">
    <property type="nucleotide sequence ID" value="NZ_JAEHFV010000003.1"/>
</dbReference>
<dbReference type="SMART" id="SM00448">
    <property type="entry name" value="REC"/>
    <property type="match status" value="1"/>
</dbReference>